<evidence type="ECO:0000256" key="6">
    <source>
        <dbReference type="ARBA" id="ARBA00022679"/>
    </source>
</evidence>
<feature type="region of interest" description="Disordered" evidence="17">
    <location>
        <begin position="432"/>
        <end position="486"/>
    </location>
</feature>
<dbReference type="STRING" id="307972.A0A2G8KMX6"/>
<evidence type="ECO:0000313" key="19">
    <source>
        <dbReference type="EMBL" id="PIK49369.1"/>
    </source>
</evidence>
<accession>A0A2G8KMX6</accession>
<comment type="cofactor">
    <cofactor evidence="1">
        <name>Mg(2+)</name>
        <dbReference type="ChEBI" id="CHEBI:18420"/>
    </cofactor>
</comment>
<dbReference type="Pfam" id="PF07714">
    <property type="entry name" value="PK_Tyr_Ser-Thr"/>
    <property type="match status" value="1"/>
</dbReference>
<evidence type="ECO:0000256" key="17">
    <source>
        <dbReference type="SAM" id="MobiDB-lite"/>
    </source>
</evidence>
<evidence type="ECO:0000256" key="9">
    <source>
        <dbReference type="ARBA" id="ARBA00022777"/>
    </source>
</evidence>
<dbReference type="GO" id="GO:0005524">
    <property type="term" value="F:ATP binding"/>
    <property type="evidence" value="ECO:0007669"/>
    <property type="project" value="UniProtKB-UniRule"/>
</dbReference>
<dbReference type="GO" id="GO:0046872">
    <property type="term" value="F:metal ion binding"/>
    <property type="evidence" value="ECO:0007669"/>
    <property type="project" value="UniProtKB-KW"/>
</dbReference>
<dbReference type="FunFam" id="1.10.510.10:FF:000080">
    <property type="entry name" value="Putative activated CDC42 kinase 1"/>
    <property type="match status" value="1"/>
</dbReference>
<feature type="domain" description="Protein kinase" evidence="18">
    <location>
        <begin position="23"/>
        <end position="289"/>
    </location>
</feature>
<dbReference type="PROSITE" id="PS50011">
    <property type="entry name" value="PROTEIN_KINASE_DOM"/>
    <property type="match status" value="1"/>
</dbReference>
<sequence>MSSSPSHQAGISDLTCLISDSELTLKEKLGNGSFGVVMKGEWKAPSGRKIDVAVKCLRNETVKQAGFFEDFVNEVNSMHQLNHPNLIRLYGVTLSSPLKMITEIAPLGALSDRLQEKAEQFLVATLYNYAVQIATGMAYLESKRFIHRDLAARNILLASKEKIKIGDFGLMRALPIEDTTYVMTQHHKVPFAWCAPESLKRKQFSHASDVWMFGVTLWEIFSYGETPWPLNNGAQILKKIDIEGERLVKPDDCPAGVYRIMQQCWQANPADRPAFASLKEDLTTMHPLEMRAIQTLKLEESDKLDLEEGDVVTVIEGRFSFISISPKVETCKTSDIVVEMCRSSLVEGQNRRTRKVGKFPRKIVTSLSGTLSTVDISIPIRNSFIHAGHGGIDGDTWGQPERIDDLLMMPMQPPDDIGEDQLPEDLKPALMLTDKTKKGNRSSFTYQNGSKSVATKTKPASSKPRLSSRESSCGSEGSGQSQVKGQPEATQFGMLIDFEVTSSPPKAALSDPAIGHFMNAKGAGNPVGQPVVDFYDEVEVPEDLYATVNKYNKSKLEDSSAHSDIGHSNPFSSGVTQTSNALDQGRSSGVVENINPFDQSKRNPSAAPLRGPFYSDVPTENSPSSLSNAQSGRPFYEDVPLENPTSTSQKPAVNTPSHWVHFYDDVPVETDTQNVTPSETEIPAIPKPISRKRTKKPSVVCPPNNQLISDDNILSHLYSDVSVEDPNSLDSFDPLKKVLSHPASSGSTVQRQSSSTTTTTQQRSTVLKQDANFMSELQSKVSSQSTKVTSKQSNYQSGQWSDGHSTTSDERGSIIHSGYSAKRNVQENRDLAPLMKTSISRESDLVQPLSVYGSVVPATDPEAPKKEQENFLKMSFPYKYQQKGGDAAIRRKEEKPQLPPRIPLGQDKSKMDLFVRTNSLTEGCPIAQLDQEEGRGEPAAFVRQHSETQTGETLESPSLIYPIIRDGQKLSNTHYFLLPPKPETITEPVPADPNRETFENFPPFSPKPTNPSATAHIRPIMQQGQQQSHTHYFLLPPYDKKSNDESTETWKTEPNSDKGQQFRDTKTNSNVKSSLDLSKLTPILPRTDRGSETEESAAEKVRRVEAQLFGVTADECRGVLIGNGWDLEKAVVELKTEQLFNLGQASREQCEALLKSLNWNVELASSVLLDQSKTAPVH</sequence>
<comment type="catalytic activity">
    <reaction evidence="14">
        <text>L-threonyl-[protein] + ATP = O-phospho-L-threonyl-[protein] + ADP + H(+)</text>
        <dbReference type="Rhea" id="RHEA:46608"/>
        <dbReference type="Rhea" id="RHEA-COMP:11060"/>
        <dbReference type="Rhea" id="RHEA-COMP:11605"/>
        <dbReference type="ChEBI" id="CHEBI:15378"/>
        <dbReference type="ChEBI" id="CHEBI:30013"/>
        <dbReference type="ChEBI" id="CHEBI:30616"/>
        <dbReference type="ChEBI" id="CHEBI:61977"/>
        <dbReference type="ChEBI" id="CHEBI:456216"/>
        <dbReference type="EC" id="2.7.11.1"/>
    </reaction>
</comment>
<feature type="binding site" evidence="16">
    <location>
        <position position="55"/>
    </location>
    <ligand>
        <name>ATP</name>
        <dbReference type="ChEBI" id="CHEBI:30616"/>
    </ligand>
</feature>
<feature type="region of interest" description="Disordered" evidence="17">
    <location>
        <begin position="1035"/>
        <end position="1073"/>
    </location>
</feature>
<evidence type="ECO:0000313" key="20">
    <source>
        <dbReference type="Proteomes" id="UP000230750"/>
    </source>
</evidence>
<keyword evidence="3" id="KW-0728">SH3 domain</keyword>
<dbReference type="InterPro" id="IPR000719">
    <property type="entry name" value="Prot_kinase_dom"/>
</dbReference>
<proteinExistence type="inferred from homology"/>
<feature type="region of interest" description="Disordered" evidence="17">
    <location>
        <begin position="558"/>
        <end position="655"/>
    </location>
</feature>
<dbReference type="InterPro" id="IPR017441">
    <property type="entry name" value="Protein_kinase_ATP_BS"/>
</dbReference>
<evidence type="ECO:0000256" key="3">
    <source>
        <dbReference type="ARBA" id="ARBA00022443"/>
    </source>
</evidence>
<feature type="compositionally biased region" description="Polar residues" evidence="17">
    <location>
        <begin position="643"/>
        <end position="655"/>
    </location>
</feature>
<organism evidence="19 20">
    <name type="scientific">Stichopus japonicus</name>
    <name type="common">Sea cucumber</name>
    <dbReference type="NCBI Taxonomy" id="307972"/>
    <lineage>
        <taxon>Eukaryota</taxon>
        <taxon>Metazoa</taxon>
        <taxon>Echinodermata</taxon>
        <taxon>Eleutherozoa</taxon>
        <taxon>Echinozoa</taxon>
        <taxon>Holothuroidea</taxon>
        <taxon>Aspidochirotacea</taxon>
        <taxon>Aspidochirotida</taxon>
        <taxon>Stichopodidae</taxon>
        <taxon>Apostichopus</taxon>
    </lineage>
</organism>
<keyword evidence="5" id="KW-0723">Serine/threonine-protein kinase</keyword>
<dbReference type="SMART" id="SM00219">
    <property type="entry name" value="TyrKc"/>
    <property type="match status" value="1"/>
</dbReference>
<feature type="compositionally biased region" description="Polar residues" evidence="17">
    <location>
        <begin position="618"/>
        <end position="631"/>
    </location>
</feature>
<evidence type="ECO:0000256" key="1">
    <source>
        <dbReference type="ARBA" id="ARBA00001946"/>
    </source>
</evidence>
<keyword evidence="12" id="KW-0829">Tyrosine-protein kinase</keyword>
<keyword evidence="11" id="KW-0460">Magnesium</keyword>
<feature type="compositionally biased region" description="Basic and acidic residues" evidence="17">
    <location>
        <begin position="1038"/>
        <end position="1066"/>
    </location>
</feature>
<dbReference type="InterPro" id="IPR008266">
    <property type="entry name" value="Tyr_kinase_AS"/>
</dbReference>
<dbReference type="CDD" id="cd05040">
    <property type="entry name" value="PTKc_Ack_like"/>
    <property type="match status" value="1"/>
</dbReference>
<keyword evidence="6" id="KW-0808">Transferase</keyword>
<dbReference type="Pfam" id="PF09027">
    <property type="entry name" value="GTPase_binding"/>
    <property type="match status" value="1"/>
</dbReference>
<keyword evidence="20" id="KW-1185">Reference proteome</keyword>
<gene>
    <name evidence="19" type="ORF">BSL78_13759</name>
</gene>
<dbReference type="PROSITE" id="PS00109">
    <property type="entry name" value="PROTEIN_KINASE_TYR"/>
    <property type="match status" value="1"/>
</dbReference>
<evidence type="ECO:0000256" key="7">
    <source>
        <dbReference type="ARBA" id="ARBA00022723"/>
    </source>
</evidence>
<feature type="compositionally biased region" description="Polar residues" evidence="17">
    <location>
        <begin position="569"/>
        <end position="587"/>
    </location>
</feature>
<comment type="caution">
    <text evidence="19">The sequence shown here is derived from an EMBL/GenBank/DDBJ whole genome shotgun (WGS) entry which is preliminary data.</text>
</comment>
<dbReference type="Proteomes" id="UP000230750">
    <property type="component" value="Unassembled WGS sequence"/>
</dbReference>
<comment type="similarity">
    <text evidence="15">Belongs to the protein kinase superfamily. Tyr protein kinase family.</text>
</comment>
<keyword evidence="8 16" id="KW-0547">Nucleotide-binding</keyword>
<keyword evidence="7" id="KW-0479">Metal-binding</keyword>
<keyword evidence="4" id="KW-0963">Cytoplasm</keyword>
<evidence type="ECO:0000256" key="11">
    <source>
        <dbReference type="ARBA" id="ARBA00022842"/>
    </source>
</evidence>
<dbReference type="InterPro" id="IPR011009">
    <property type="entry name" value="Kinase-like_dom_sf"/>
</dbReference>
<feature type="compositionally biased region" description="Low complexity" evidence="17">
    <location>
        <begin position="744"/>
        <end position="764"/>
    </location>
</feature>
<comment type="subcellular location">
    <subcellularLocation>
        <location evidence="2">Cytoplasmic vesicle</location>
        <location evidence="2">Clathrin-coated vesicle</location>
    </subcellularLocation>
</comment>
<dbReference type="Gene3D" id="3.30.200.20">
    <property type="entry name" value="Phosphorylase Kinase, domain 1"/>
    <property type="match status" value="1"/>
</dbReference>
<feature type="compositionally biased region" description="Low complexity" evidence="17">
    <location>
        <begin position="461"/>
        <end position="482"/>
    </location>
</feature>
<evidence type="ECO:0000256" key="12">
    <source>
        <dbReference type="ARBA" id="ARBA00023137"/>
    </source>
</evidence>
<dbReference type="InterPro" id="IPR001245">
    <property type="entry name" value="Ser-Thr/Tyr_kinase_cat_dom"/>
</dbReference>
<feature type="compositionally biased region" description="Polar residues" evidence="17">
    <location>
        <begin position="794"/>
        <end position="806"/>
    </location>
</feature>
<dbReference type="PROSITE" id="PS00107">
    <property type="entry name" value="PROTEIN_KINASE_ATP"/>
    <property type="match status" value="1"/>
</dbReference>
<dbReference type="InterPro" id="IPR015116">
    <property type="entry name" value="Cdc42-bd-like"/>
</dbReference>
<evidence type="ECO:0000256" key="5">
    <source>
        <dbReference type="ARBA" id="ARBA00022527"/>
    </source>
</evidence>
<evidence type="ECO:0000256" key="10">
    <source>
        <dbReference type="ARBA" id="ARBA00022840"/>
    </source>
</evidence>
<dbReference type="Gene3D" id="1.10.510.10">
    <property type="entry name" value="Transferase(Phosphotransferase) domain 1"/>
    <property type="match status" value="1"/>
</dbReference>
<keyword evidence="10 16" id="KW-0067">ATP-binding</keyword>
<evidence type="ECO:0000256" key="8">
    <source>
        <dbReference type="ARBA" id="ARBA00022741"/>
    </source>
</evidence>
<dbReference type="GO" id="GO:0004713">
    <property type="term" value="F:protein tyrosine kinase activity"/>
    <property type="evidence" value="ECO:0007669"/>
    <property type="project" value="UniProtKB-KW"/>
</dbReference>
<feature type="compositionally biased region" description="Low complexity" evidence="17">
    <location>
        <begin position="778"/>
        <end position="793"/>
    </location>
</feature>
<feature type="region of interest" description="Disordered" evidence="17">
    <location>
        <begin position="733"/>
        <end position="764"/>
    </location>
</feature>
<feature type="region of interest" description="Disordered" evidence="17">
    <location>
        <begin position="778"/>
        <end position="813"/>
    </location>
</feature>
<evidence type="ECO:0000256" key="13">
    <source>
        <dbReference type="ARBA" id="ARBA00023329"/>
    </source>
</evidence>
<dbReference type="InterPro" id="IPR037085">
    <property type="entry name" value="Cdc42-bd-like_dom_sf"/>
</dbReference>
<dbReference type="CDD" id="cd14328">
    <property type="entry name" value="UBA_TNK1"/>
    <property type="match status" value="1"/>
</dbReference>
<dbReference type="GO" id="GO:0004674">
    <property type="term" value="F:protein serine/threonine kinase activity"/>
    <property type="evidence" value="ECO:0007669"/>
    <property type="project" value="UniProtKB-KW"/>
</dbReference>
<dbReference type="OrthoDB" id="635774at2759"/>
<evidence type="ECO:0000256" key="4">
    <source>
        <dbReference type="ARBA" id="ARBA00022490"/>
    </source>
</evidence>
<dbReference type="Gene3D" id="4.10.680.10">
    <property type="entry name" value="Cdc42-like binding domain"/>
    <property type="match status" value="1"/>
</dbReference>
<evidence type="ECO:0000256" key="15">
    <source>
        <dbReference type="ARBA" id="ARBA00060742"/>
    </source>
</evidence>
<protein>
    <submittedName>
        <fullName evidence="19">Putative activated CDC42 kinase 1-like isoform X2</fullName>
    </submittedName>
</protein>
<dbReference type="PANTHER" id="PTHR24418">
    <property type="entry name" value="TYROSINE-PROTEIN KINASE"/>
    <property type="match status" value="1"/>
</dbReference>
<feature type="compositionally biased region" description="Polar residues" evidence="17">
    <location>
        <begin position="441"/>
        <end position="460"/>
    </location>
</feature>
<reference evidence="19 20" key="1">
    <citation type="journal article" date="2017" name="PLoS Biol.">
        <title>The sea cucumber genome provides insights into morphological evolution and visceral regeneration.</title>
        <authorList>
            <person name="Zhang X."/>
            <person name="Sun L."/>
            <person name="Yuan J."/>
            <person name="Sun Y."/>
            <person name="Gao Y."/>
            <person name="Zhang L."/>
            <person name="Li S."/>
            <person name="Dai H."/>
            <person name="Hamel J.F."/>
            <person name="Liu C."/>
            <person name="Yu Y."/>
            <person name="Liu S."/>
            <person name="Lin W."/>
            <person name="Guo K."/>
            <person name="Jin S."/>
            <person name="Xu P."/>
            <person name="Storey K.B."/>
            <person name="Huan P."/>
            <person name="Zhang T."/>
            <person name="Zhou Y."/>
            <person name="Zhang J."/>
            <person name="Lin C."/>
            <person name="Li X."/>
            <person name="Xing L."/>
            <person name="Huo D."/>
            <person name="Sun M."/>
            <person name="Wang L."/>
            <person name="Mercier A."/>
            <person name="Li F."/>
            <person name="Yang H."/>
            <person name="Xiang J."/>
        </authorList>
    </citation>
    <scope>NUCLEOTIDE SEQUENCE [LARGE SCALE GENOMIC DNA]</scope>
    <source>
        <strain evidence="19">Shaxun</strain>
        <tissue evidence="19">Muscle</tissue>
    </source>
</reference>
<keyword evidence="9 19" id="KW-0418">Kinase</keyword>
<dbReference type="SUPFAM" id="SSF56112">
    <property type="entry name" value="Protein kinase-like (PK-like)"/>
    <property type="match status" value="1"/>
</dbReference>
<evidence type="ECO:0000256" key="14">
    <source>
        <dbReference type="ARBA" id="ARBA00047899"/>
    </source>
</evidence>
<feature type="region of interest" description="Disordered" evidence="17">
    <location>
        <begin position="671"/>
        <end position="704"/>
    </location>
</feature>
<evidence type="ECO:0000256" key="16">
    <source>
        <dbReference type="PROSITE-ProRule" id="PRU10141"/>
    </source>
</evidence>
<dbReference type="PRINTS" id="PR00109">
    <property type="entry name" value="TYRKINASE"/>
</dbReference>
<dbReference type="FunFam" id="3.30.200.20:FF:000107">
    <property type="entry name" value="Putative activated CDC42 kinase 1"/>
    <property type="match status" value="1"/>
</dbReference>
<dbReference type="InterPro" id="IPR020635">
    <property type="entry name" value="Tyr_kinase_cat_dom"/>
</dbReference>
<name>A0A2G8KMX6_STIJA</name>
<dbReference type="GO" id="GO:0030136">
    <property type="term" value="C:clathrin-coated vesicle"/>
    <property type="evidence" value="ECO:0007669"/>
    <property type="project" value="UniProtKB-SubCell"/>
</dbReference>
<dbReference type="EMBL" id="MRZV01000469">
    <property type="protein sequence ID" value="PIK49369.1"/>
    <property type="molecule type" value="Genomic_DNA"/>
</dbReference>
<evidence type="ECO:0000256" key="2">
    <source>
        <dbReference type="ARBA" id="ARBA00004132"/>
    </source>
</evidence>
<keyword evidence="13" id="KW-0968">Cytoplasmic vesicle</keyword>
<dbReference type="InterPro" id="IPR050198">
    <property type="entry name" value="Non-receptor_tyrosine_kinases"/>
</dbReference>
<dbReference type="AlphaFoldDB" id="A0A2G8KMX6"/>
<evidence type="ECO:0000259" key="18">
    <source>
        <dbReference type="PROSITE" id="PS50011"/>
    </source>
</evidence>